<dbReference type="EMBL" id="KI913137">
    <property type="protein sequence ID" value="ETV76142.1"/>
    <property type="molecule type" value="Genomic_DNA"/>
</dbReference>
<sequence length="458" mass="51150">MPTTASTRTMSDSLVLDEDQYRTWKYQLRDSVLHAMQSSPASREADAKFEGYRLSSSEKHATLRVFKRKAAQIKQHKKSPFVEVLSINTFDSSTVSLDDIAYAFHNATTHDHRNHTAMNFPSRFVDGAILNTTLSTCVEDPFQWFGVKSLVLRFDLSVARRSATYVEYSGTTADREGHKVLFVVRESCPSLISPTSPSFVFKEHLLFTQLADFRIEGVHYYHAQDDPKGTKYPSFLFNKQAVQHGHLLEHVPHICRQKWLLAAHRRPPPLLTSSTTILCESCDSTKTTKRHPCRACGYAVCAKCIVWASEAAPHAGGVAKVVVCKRCYVVASHVQPSKQKLESNNVRLFDGGPPTSGQNDHGIEGDDSLRDNVPPELLAMPLNMSSSSVDKNGRESNLTCRSTVQSEDFVMTSPYEPSDGDSDDDEDLTASFVRVSQGLQAQKHLVHQMQRHFGLVST</sequence>
<evidence type="ECO:0000313" key="6">
    <source>
        <dbReference type="EMBL" id="ETV76142.1"/>
    </source>
</evidence>
<dbReference type="InterPro" id="IPR011011">
    <property type="entry name" value="Znf_FYVE_PHD"/>
</dbReference>
<dbReference type="RefSeq" id="XP_009834267.1">
    <property type="nucleotide sequence ID" value="XM_009835965.1"/>
</dbReference>
<dbReference type="GO" id="GO:0008270">
    <property type="term" value="F:zinc ion binding"/>
    <property type="evidence" value="ECO:0007669"/>
    <property type="project" value="UniProtKB-KW"/>
</dbReference>
<reference evidence="6" key="1">
    <citation type="submission" date="2013-12" db="EMBL/GenBank/DDBJ databases">
        <title>The Genome Sequence of Aphanomyces astaci APO3.</title>
        <authorList>
            <consortium name="The Broad Institute Genomics Platform"/>
            <person name="Russ C."/>
            <person name="Tyler B."/>
            <person name="van West P."/>
            <person name="Dieguez-Uribeondo J."/>
            <person name="Young S.K."/>
            <person name="Zeng Q."/>
            <person name="Gargeya S."/>
            <person name="Fitzgerald M."/>
            <person name="Abouelleil A."/>
            <person name="Alvarado L."/>
            <person name="Chapman S.B."/>
            <person name="Gainer-Dewar J."/>
            <person name="Goldberg J."/>
            <person name="Griggs A."/>
            <person name="Gujja S."/>
            <person name="Hansen M."/>
            <person name="Howarth C."/>
            <person name="Imamovic A."/>
            <person name="Ireland A."/>
            <person name="Larimer J."/>
            <person name="McCowan C."/>
            <person name="Murphy C."/>
            <person name="Pearson M."/>
            <person name="Poon T.W."/>
            <person name="Priest M."/>
            <person name="Roberts A."/>
            <person name="Saif S."/>
            <person name="Shea T."/>
            <person name="Sykes S."/>
            <person name="Wortman J."/>
            <person name="Nusbaum C."/>
            <person name="Birren B."/>
        </authorList>
    </citation>
    <scope>NUCLEOTIDE SEQUENCE [LARGE SCALE GENOMIC DNA]</scope>
    <source>
        <strain evidence="6">APO3</strain>
    </source>
</reference>
<evidence type="ECO:0000256" key="1">
    <source>
        <dbReference type="ARBA" id="ARBA00022723"/>
    </source>
</evidence>
<dbReference type="Pfam" id="PF01363">
    <property type="entry name" value="FYVE"/>
    <property type="match status" value="1"/>
</dbReference>
<evidence type="ECO:0000256" key="3">
    <source>
        <dbReference type="ARBA" id="ARBA00022833"/>
    </source>
</evidence>
<dbReference type="PANTHER" id="PTHR13510:SF44">
    <property type="entry name" value="RABENOSYN-5"/>
    <property type="match status" value="1"/>
</dbReference>
<evidence type="ECO:0000256" key="2">
    <source>
        <dbReference type="ARBA" id="ARBA00022771"/>
    </source>
</evidence>
<keyword evidence="3" id="KW-0862">Zinc</keyword>
<dbReference type="InterPro" id="IPR013083">
    <property type="entry name" value="Znf_RING/FYVE/PHD"/>
</dbReference>
<evidence type="ECO:0000259" key="5">
    <source>
        <dbReference type="PROSITE" id="PS50178"/>
    </source>
</evidence>
<dbReference type="GeneID" id="20811667"/>
<organism evidence="6">
    <name type="scientific">Aphanomyces astaci</name>
    <name type="common">Crayfish plague agent</name>
    <dbReference type="NCBI Taxonomy" id="112090"/>
    <lineage>
        <taxon>Eukaryota</taxon>
        <taxon>Sar</taxon>
        <taxon>Stramenopiles</taxon>
        <taxon>Oomycota</taxon>
        <taxon>Saprolegniomycetes</taxon>
        <taxon>Saprolegniales</taxon>
        <taxon>Verrucalvaceae</taxon>
        <taxon>Aphanomyces</taxon>
    </lineage>
</organism>
<dbReference type="InterPro" id="IPR000306">
    <property type="entry name" value="Znf_FYVE"/>
</dbReference>
<dbReference type="VEuPathDB" id="FungiDB:H257_09671"/>
<dbReference type="CDD" id="cd00065">
    <property type="entry name" value="FYVE_like_SF"/>
    <property type="match status" value="1"/>
</dbReference>
<dbReference type="AlphaFoldDB" id="W4G8X9"/>
<keyword evidence="1" id="KW-0479">Metal-binding</keyword>
<dbReference type="SMART" id="SM00064">
    <property type="entry name" value="FYVE"/>
    <property type="match status" value="1"/>
</dbReference>
<dbReference type="InterPro" id="IPR052727">
    <property type="entry name" value="Rab4/Rab5_effector"/>
</dbReference>
<dbReference type="PROSITE" id="PS50178">
    <property type="entry name" value="ZF_FYVE"/>
    <property type="match status" value="1"/>
</dbReference>
<keyword evidence="2 4" id="KW-0863">Zinc-finger</keyword>
<dbReference type="InterPro" id="IPR017455">
    <property type="entry name" value="Znf_FYVE-rel"/>
</dbReference>
<gene>
    <name evidence="6" type="ORF">H257_09671</name>
</gene>
<accession>W4G8X9</accession>
<dbReference type="Gene3D" id="3.30.40.10">
    <property type="entry name" value="Zinc/RING finger domain, C3HC4 (zinc finger)"/>
    <property type="match status" value="1"/>
</dbReference>
<dbReference type="SUPFAM" id="SSF57903">
    <property type="entry name" value="FYVE/PHD zinc finger"/>
    <property type="match status" value="1"/>
</dbReference>
<dbReference type="OrthoDB" id="166134at2759"/>
<proteinExistence type="predicted"/>
<name>W4G8X9_APHAT</name>
<evidence type="ECO:0000256" key="4">
    <source>
        <dbReference type="PROSITE-ProRule" id="PRU00091"/>
    </source>
</evidence>
<protein>
    <recommendedName>
        <fullName evidence="5">FYVE-type domain-containing protein</fullName>
    </recommendedName>
</protein>
<feature type="domain" description="FYVE-type" evidence="5">
    <location>
        <begin position="273"/>
        <end position="332"/>
    </location>
</feature>
<dbReference type="PANTHER" id="PTHR13510">
    <property type="entry name" value="FYVE-FINGER-CONTAINING RAB5 EFFECTOR PROTEIN RABENOSYN-5-RELATED"/>
    <property type="match status" value="1"/>
</dbReference>